<dbReference type="GO" id="GO:0016020">
    <property type="term" value="C:membrane"/>
    <property type="evidence" value="ECO:0007669"/>
    <property type="project" value="TreeGrafter"/>
</dbReference>
<dbReference type="PANTHER" id="PTHR11533">
    <property type="entry name" value="PROTEASE M1 ZINC METALLOPROTEASE"/>
    <property type="match status" value="1"/>
</dbReference>
<evidence type="ECO:0000256" key="11">
    <source>
        <dbReference type="ARBA" id="ARBA00023049"/>
    </source>
</evidence>
<evidence type="ECO:0000256" key="5">
    <source>
        <dbReference type="ARBA" id="ARBA00015611"/>
    </source>
</evidence>
<comment type="similarity">
    <text evidence="3">Belongs to the peptidase M1 family.</text>
</comment>
<dbReference type="AlphaFoldDB" id="A0A316TF55"/>
<dbReference type="Proteomes" id="UP000245507">
    <property type="component" value="Unassembled WGS sequence"/>
</dbReference>
<dbReference type="EMBL" id="QGDD01000003">
    <property type="protein sequence ID" value="PWN03163.1"/>
    <property type="molecule type" value="Genomic_DNA"/>
</dbReference>
<dbReference type="InterPro" id="IPR042097">
    <property type="entry name" value="Aminopeptidase_N-like_N_sf"/>
</dbReference>
<feature type="domain" description="Aminopeptidase N-like N-terminal" evidence="16">
    <location>
        <begin position="97"/>
        <end position="273"/>
    </location>
</feature>
<reference evidence="17 18" key="1">
    <citation type="submission" date="2018-05" db="EMBL/GenBank/DDBJ databases">
        <title>Nocardioides silvaticus genome.</title>
        <authorList>
            <person name="Li C."/>
            <person name="Wang G."/>
        </authorList>
    </citation>
    <scope>NUCLEOTIDE SEQUENCE [LARGE SCALE GENOMIC DNA]</scope>
    <source>
        <strain evidence="17 18">CCTCC AB 2018079</strain>
    </source>
</reference>
<dbReference type="GO" id="GO:0070006">
    <property type="term" value="F:metalloaminopeptidase activity"/>
    <property type="evidence" value="ECO:0007669"/>
    <property type="project" value="TreeGrafter"/>
</dbReference>
<keyword evidence="18" id="KW-1185">Reference proteome</keyword>
<comment type="catalytic activity">
    <reaction evidence="1">
        <text>Release of an N-terminal amino acid, Xaa-|-Yaa- from a peptide, amide or arylamide. Xaa is preferably Ala, but may be most amino acids including Pro (slow action). When a terminal hydrophobic residue is followed by a prolyl residue, the two may be released as an intact Xaa-Pro dipeptide.</text>
        <dbReference type="EC" id="3.4.11.2"/>
    </reaction>
</comment>
<dbReference type="Gene3D" id="1.10.390.10">
    <property type="entry name" value="Neutral Protease Domain 2"/>
    <property type="match status" value="1"/>
</dbReference>
<dbReference type="GO" id="GO:0005737">
    <property type="term" value="C:cytoplasm"/>
    <property type="evidence" value="ECO:0007669"/>
    <property type="project" value="TreeGrafter"/>
</dbReference>
<dbReference type="InterPro" id="IPR014782">
    <property type="entry name" value="Peptidase_M1_dom"/>
</dbReference>
<feature type="domain" description="Peptidase M1 membrane alanine aminopeptidase" evidence="15">
    <location>
        <begin position="314"/>
        <end position="500"/>
    </location>
</feature>
<dbReference type="GO" id="GO:0042277">
    <property type="term" value="F:peptide binding"/>
    <property type="evidence" value="ECO:0007669"/>
    <property type="project" value="TreeGrafter"/>
</dbReference>
<evidence type="ECO:0000256" key="9">
    <source>
        <dbReference type="ARBA" id="ARBA00022801"/>
    </source>
</evidence>
<dbReference type="InterPro" id="IPR050344">
    <property type="entry name" value="Peptidase_M1_aminopeptidases"/>
</dbReference>
<evidence type="ECO:0000256" key="12">
    <source>
        <dbReference type="ARBA" id="ARBA00029811"/>
    </source>
</evidence>
<evidence type="ECO:0000256" key="3">
    <source>
        <dbReference type="ARBA" id="ARBA00010136"/>
    </source>
</evidence>
<feature type="compositionally biased region" description="Acidic residues" evidence="14">
    <location>
        <begin position="61"/>
        <end position="71"/>
    </location>
</feature>
<proteinExistence type="inferred from homology"/>
<sequence length="510" mass="56600">MACRETASGHDFLVKFRPVRALVAAVLVLLLLAACGGADPDESEDDADRRTTPAGSATPETPDEDGPDAPDDLSGAVSETREDSVYPDFGDPLVDALHYDLSLAWTPEADTLVATERLTFRATADAERVQLDFDDALAIDSLTIDGEDATYERTEKDLLVDHAVAADQQYVLELAYSGTPESYDAPTQRSDFAEGVGWNITDEHEVWTIQEPYGAFTWYATNDQPADKAYYDFTLTVPAPWTGIANGELTDTTETDGLRTTTWHLAEPAASYLVTVAFADYTPIELESSSGVPITIWGPTDDPAAIGETEYAPEAMDWLEQYLGPYPFDTFGILVYDGSSGMETQTMVTLGATEYSTSREVVVHELAHHWYGDTVTPSDWIDVWMNEGMAMYLQGMWEAEDEGITVEEKMDSWAEFEDEERAYAGPPADYDPTNFGSGNIYFGPALMWHELRERVGDDVFFALLEDWPADQENGNADRAEYEAFIERETGEELTAFFDDWLLGERTPPRE</sequence>
<accession>A0A316TF55</accession>
<keyword evidence="9" id="KW-0378">Hydrolase</keyword>
<evidence type="ECO:0000313" key="17">
    <source>
        <dbReference type="EMBL" id="PWN03163.1"/>
    </source>
</evidence>
<comment type="cofactor">
    <cofactor evidence="2">
        <name>Zn(2+)</name>
        <dbReference type="ChEBI" id="CHEBI:29105"/>
    </cofactor>
</comment>
<dbReference type="CDD" id="cd09603">
    <property type="entry name" value="M1_APN_like"/>
    <property type="match status" value="1"/>
</dbReference>
<evidence type="ECO:0000259" key="16">
    <source>
        <dbReference type="Pfam" id="PF17900"/>
    </source>
</evidence>
<protein>
    <recommendedName>
        <fullName evidence="5">Aminopeptidase N</fullName>
        <ecNumber evidence="4">3.4.11.2</ecNumber>
    </recommendedName>
    <alternativeName>
        <fullName evidence="12">Alanine aminopeptidase</fullName>
    </alternativeName>
    <alternativeName>
        <fullName evidence="13">Lysyl aminopeptidase</fullName>
    </alternativeName>
</protein>
<evidence type="ECO:0000259" key="15">
    <source>
        <dbReference type="Pfam" id="PF01433"/>
    </source>
</evidence>
<evidence type="ECO:0000313" key="18">
    <source>
        <dbReference type="Proteomes" id="UP000245507"/>
    </source>
</evidence>
<dbReference type="GO" id="GO:0016285">
    <property type="term" value="F:alanyl aminopeptidase activity"/>
    <property type="evidence" value="ECO:0007669"/>
    <property type="project" value="UniProtKB-EC"/>
</dbReference>
<evidence type="ECO:0000256" key="6">
    <source>
        <dbReference type="ARBA" id="ARBA00022438"/>
    </source>
</evidence>
<gene>
    <name evidence="17" type="ORF">DJ010_08550</name>
</gene>
<dbReference type="EC" id="3.4.11.2" evidence="4"/>
<keyword evidence="8" id="KW-0479">Metal-binding</keyword>
<keyword evidence="11" id="KW-0482">Metalloprotease</keyword>
<evidence type="ECO:0000256" key="4">
    <source>
        <dbReference type="ARBA" id="ARBA00012564"/>
    </source>
</evidence>
<dbReference type="GO" id="GO:0006508">
    <property type="term" value="P:proteolysis"/>
    <property type="evidence" value="ECO:0007669"/>
    <property type="project" value="UniProtKB-KW"/>
</dbReference>
<keyword evidence="6" id="KW-0031">Aminopeptidase</keyword>
<comment type="caution">
    <text evidence="17">The sequence shown here is derived from an EMBL/GenBank/DDBJ whole genome shotgun (WGS) entry which is preliminary data.</text>
</comment>
<organism evidence="17 18">
    <name type="scientific">Nocardioides silvaticus</name>
    <dbReference type="NCBI Taxonomy" id="2201891"/>
    <lineage>
        <taxon>Bacteria</taxon>
        <taxon>Bacillati</taxon>
        <taxon>Actinomycetota</taxon>
        <taxon>Actinomycetes</taxon>
        <taxon>Propionibacteriales</taxon>
        <taxon>Nocardioidaceae</taxon>
        <taxon>Nocardioides</taxon>
    </lineage>
</organism>
<dbReference type="Pfam" id="PF01433">
    <property type="entry name" value="Peptidase_M1"/>
    <property type="match status" value="1"/>
</dbReference>
<dbReference type="InterPro" id="IPR045357">
    <property type="entry name" value="Aminopeptidase_N-like_N"/>
</dbReference>
<dbReference type="Gene3D" id="2.60.40.1730">
    <property type="entry name" value="tricorn interacting facor f3 domain"/>
    <property type="match status" value="1"/>
</dbReference>
<dbReference type="PROSITE" id="PS51257">
    <property type="entry name" value="PROKAR_LIPOPROTEIN"/>
    <property type="match status" value="1"/>
</dbReference>
<dbReference type="InterPro" id="IPR001930">
    <property type="entry name" value="Peptidase_M1"/>
</dbReference>
<evidence type="ECO:0000256" key="13">
    <source>
        <dbReference type="ARBA" id="ARBA00031533"/>
    </source>
</evidence>
<evidence type="ECO:0000256" key="8">
    <source>
        <dbReference type="ARBA" id="ARBA00022723"/>
    </source>
</evidence>
<dbReference type="PANTHER" id="PTHR11533:SF174">
    <property type="entry name" value="PUROMYCIN-SENSITIVE AMINOPEPTIDASE-RELATED"/>
    <property type="match status" value="1"/>
</dbReference>
<dbReference type="SUPFAM" id="SSF63737">
    <property type="entry name" value="Leukotriene A4 hydrolase N-terminal domain"/>
    <property type="match status" value="1"/>
</dbReference>
<evidence type="ECO:0000256" key="10">
    <source>
        <dbReference type="ARBA" id="ARBA00022833"/>
    </source>
</evidence>
<name>A0A316TF55_9ACTN</name>
<dbReference type="GO" id="GO:0008270">
    <property type="term" value="F:zinc ion binding"/>
    <property type="evidence" value="ECO:0007669"/>
    <property type="project" value="InterPro"/>
</dbReference>
<evidence type="ECO:0000256" key="7">
    <source>
        <dbReference type="ARBA" id="ARBA00022670"/>
    </source>
</evidence>
<evidence type="ECO:0000256" key="1">
    <source>
        <dbReference type="ARBA" id="ARBA00000098"/>
    </source>
</evidence>
<keyword evidence="7" id="KW-0645">Protease</keyword>
<dbReference type="GO" id="GO:0005615">
    <property type="term" value="C:extracellular space"/>
    <property type="evidence" value="ECO:0007669"/>
    <property type="project" value="TreeGrafter"/>
</dbReference>
<keyword evidence="10" id="KW-0862">Zinc</keyword>
<evidence type="ECO:0000256" key="2">
    <source>
        <dbReference type="ARBA" id="ARBA00001947"/>
    </source>
</evidence>
<dbReference type="PRINTS" id="PR00756">
    <property type="entry name" value="ALADIPTASE"/>
</dbReference>
<feature type="region of interest" description="Disordered" evidence="14">
    <location>
        <begin position="38"/>
        <end position="87"/>
    </location>
</feature>
<dbReference type="Pfam" id="PF17900">
    <property type="entry name" value="Peptidase_M1_N"/>
    <property type="match status" value="1"/>
</dbReference>
<evidence type="ECO:0000256" key="14">
    <source>
        <dbReference type="SAM" id="MobiDB-lite"/>
    </source>
</evidence>
<dbReference type="GO" id="GO:0043171">
    <property type="term" value="P:peptide catabolic process"/>
    <property type="evidence" value="ECO:0007669"/>
    <property type="project" value="TreeGrafter"/>
</dbReference>
<dbReference type="SUPFAM" id="SSF55486">
    <property type="entry name" value="Metalloproteases ('zincins'), catalytic domain"/>
    <property type="match status" value="1"/>
</dbReference>
<dbReference type="InterPro" id="IPR027268">
    <property type="entry name" value="Peptidase_M4/M1_CTD_sf"/>
</dbReference>